<comment type="caution">
    <text evidence="3">The sequence shown here is derived from an EMBL/GenBank/DDBJ whole genome shotgun (WGS) entry which is preliminary data.</text>
</comment>
<dbReference type="Proteomes" id="UP000292695">
    <property type="component" value="Unassembled WGS sequence"/>
</dbReference>
<accession>A0A4R0HYQ3</accession>
<protein>
    <recommendedName>
        <fullName evidence="2">Zinc finger CGNR domain-containing protein</fullName>
    </recommendedName>
</protein>
<feature type="region of interest" description="Disordered" evidence="1">
    <location>
        <begin position="1"/>
        <end position="29"/>
    </location>
</feature>
<feature type="domain" description="Zinc finger CGNR" evidence="2">
    <location>
        <begin position="206"/>
        <end position="250"/>
    </location>
</feature>
<dbReference type="InterPro" id="IPR021005">
    <property type="entry name" value="Znf_CGNR"/>
</dbReference>
<proteinExistence type="predicted"/>
<dbReference type="Gene3D" id="1.10.3300.10">
    <property type="entry name" value="Jann2411-like domain"/>
    <property type="match status" value="1"/>
</dbReference>
<evidence type="ECO:0000256" key="1">
    <source>
        <dbReference type="SAM" id="MobiDB-lite"/>
    </source>
</evidence>
<dbReference type="OrthoDB" id="123307at2"/>
<dbReference type="PANTHER" id="PTHR35525">
    <property type="entry name" value="BLL6575 PROTEIN"/>
    <property type="match status" value="1"/>
</dbReference>
<evidence type="ECO:0000313" key="3">
    <source>
        <dbReference type="EMBL" id="TCC15372.1"/>
    </source>
</evidence>
<dbReference type="EMBL" id="SJKA01000034">
    <property type="protein sequence ID" value="TCC15372.1"/>
    <property type="molecule type" value="Genomic_DNA"/>
</dbReference>
<evidence type="ECO:0000259" key="2">
    <source>
        <dbReference type="Pfam" id="PF11706"/>
    </source>
</evidence>
<evidence type="ECO:0000313" key="4">
    <source>
        <dbReference type="Proteomes" id="UP000292695"/>
    </source>
</evidence>
<dbReference type="Pfam" id="PF07336">
    <property type="entry name" value="ABATE"/>
    <property type="match status" value="1"/>
</dbReference>
<sequence length="260" mass="27982">MSRAAAARRDVRGILTPDSSKGSYGGSISSVTDSSPAEFRIVGGHPALDLVNTVTPRVRGGAVEHDYLTSPAELVAWARRAGLIDLRDYSAVEGTWRSSPELAAKALRATLEIREAAYDVFAPRAAGAVVAADGVKHSEGAAFERLMLRWSAAAARSMLIPDPGTDTGRERGIAELVVGTSPAQLIPDRLVVAAVELVRGVELRQLRACPVDDGGCGWLFLDRSRNGSRRWCAMEDCGTRAKIRKLGERRRATGVHRLER</sequence>
<gene>
    <name evidence="3" type="ORF">E0H50_42105</name>
</gene>
<dbReference type="SUPFAM" id="SSF160904">
    <property type="entry name" value="Jann2411-like"/>
    <property type="match status" value="1"/>
</dbReference>
<keyword evidence="4" id="KW-1185">Reference proteome</keyword>
<dbReference type="InterPro" id="IPR023286">
    <property type="entry name" value="ABATE_dom_sf"/>
</dbReference>
<dbReference type="AlphaFoldDB" id="A0A4R0HYQ3"/>
<feature type="compositionally biased region" description="Low complexity" evidence="1">
    <location>
        <begin position="19"/>
        <end position="29"/>
    </location>
</feature>
<reference evidence="3 4" key="1">
    <citation type="submission" date="2019-02" db="EMBL/GenBank/DDBJ databases">
        <title>Kribbella capetownensis sp. nov. and Kribbella speibonae sp. nov., isolated from soil.</title>
        <authorList>
            <person name="Curtis S.M."/>
            <person name="Norton I."/>
            <person name="Everest G.J."/>
            <person name="Meyers P.R."/>
        </authorList>
    </citation>
    <scope>NUCLEOTIDE SEQUENCE [LARGE SCALE GENOMIC DNA]</scope>
    <source>
        <strain evidence="3 4">DSM 27082</strain>
    </source>
</reference>
<dbReference type="Pfam" id="PF11706">
    <property type="entry name" value="zf-CGNR"/>
    <property type="match status" value="1"/>
</dbReference>
<dbReference type="PANTHER" id="PTHR35525:SF3">
    <property type="entry name" value="BLL6575 PROTEIN"/>
    <property type="match status" value="1"/>
</dbReference>
<organism evidence="3 4">
    <name type="scientific">Kribbella sindirgiensis</name>
    <dbReference type="NCBI Taxonomy" id="1124744"/>
    <lineage>
        <taxon>Bacteria</taxon>
        <taxon>Bacillati</taxon>
        <taxon>Actinomycetota</taxon>
        <taxon>Actinomycetes</taxon>
        <taxon>Propionibacteriales</taxon>
        <taxon>Kribbellaceae</taxon>
        <taxon>Kribbella</taxon>
    </lineage>
</organism>
<name>A0A4R0HYQ3_9ACTN</name>
<dbReference type="InterPro" id="IPR010852">
    <property type="entry name" value="ABATE"/>
</dbReference>